<dbReference type="Gene3D" id="1.10.720.160">
    <property type="match status" value="1"/>
</dbReference>
<reference evidence="1 2" key="1">
    <citation type="submission" date="2014-07" db="EMBL/GenBank/DDBJ databases">
        <authorList>
            <person name="McCorrison J."/>
            <person name="Sanka R."/>
            <person name="Torralba M."/>
            <person name="Gillis M."/>
            <person name="Haft D.H."/>
            <person name="Methe B."/>
            <person name="Sutton G."/>
            <person name="Nelson K.E."/>
        </authorList>
    </citation>
    <scope>NUCLEOTIDE SEQUENCE [LARGE SCALE GENOMIC DNA]</scope>
    <source>
        <strain evidence="1 2">S9-PR14</strain>
    </source>
</reference>
<accession>A0A098YS19</accession>
<organism evidence="1 2">
    <name type="scientific">Hoylesella timonensis S9-PR14</name>
    <dbReference type="NCBI Taxonomy" id="1401062"/>
    <lineage>
        <taxon>Bacteria</taxon>
        <taxon>Pseudomonadati</taxon>
        <taxon>Bacteroidota</taxon>
        <taxon>Bacteroidia</taxon>
        <taxon>Bacteroidales</taxon>
        <taxon>Prevotellaceae</taxon>
        <taxon>Hoylesella</taxon>
    </lineage>
</organism>
<dbReference type="PANTHER" id="PTHR43190:SF3">
    <property type="entry name" value="N-ACETYL-D-GLUCOSAMINE KINASE"/>
    <property type="match status" value="1"/>
</dbReference>
<gene>
    <name evidence="1" type="ORF">HMPREF9304_09970</name>
</gene>
<proteinExistence type="predicted"/>
<dbReference type="InterPro" id="IPR052519">
    <property type="entry name" value="Euk-type_GlcNAc_Kinase"/>
</dbReference>
<evidence type="ECO:0000313" key="1">
    <source>
        <dbReference type="EMBL" id="KGI21463.1"/>
    </source>
</evidence>
<dbReference type="EMBL" id="JRPQ01000147">
    <property type="protein sequence ID" value="KGI21463.1"/>
    <property type="molecule type" value="Genomic_DNA"/>
</dbReference>
<dbReference type="PANTHER" id="PTHR43190">
    <property type="entry name" value="N-ACETYL-D-GLUCOSAMINE KINASE"/>
    <property type="match status" value="1"/>
</dbReference>
<evidence type="ECO:0000313" key="2">
    <source>
        <dbReference type="Proteomes" id="UP000029723"/>
    </source>
</evidence>
<name>A0A098YS19_9BACT</name>
<dbReference type="CDD" id="cd24079">
    <property type="entry name" value="ASKHA_NBD_PG1100-like"/>
    <property type="match status" value="1"/>
</dbReference>
<dbReference type="AlphaFoldDB" id="A0A098YS19"/>
<dbReference type="RefSeq" id="WP_036928458.1">
    <property type="nucleotide sequence ID" value="NZ_JRPQ01000147.1"/>
</dbReference>
<comment type="caution">
    <text evidence="1">The sequence shown here is derived from an EMBL/GenBank/DDBJ whole genome shotgun (WGS) entry which is preliminary data.</text>
</comment>
<dbReference type="Gene3D" id="3.30.420.40">
    <property type="match status" value="2"/>
</dbReference>
<protein>
    <submittedName>
        <fullName evidence="1">ATPase</fullName>
    </submittedName>
</protein>
<sequence>MNPSTLLIADSGSTKTDWRIIQHGKETHAIATKGMNPFFQTPSEMETELRSSLLPHLPVPLFDAIYFYGAGCTPEKSQVVAQTLQQCIKVKDCIEVHSDLLAAARGLCGHQPGIACILGTGSNSCFFDGTAITANVPALGFILGDEGSGANLGKRLVGDLLKNQLDDELKNKFFCQFNTSMAEVIDKVYRQPFPSRYLASLNVFLEQNRTHEGIHRLLVRAFQDFIERNVMQYSYQKYVMNCIGTIAVVYQPELAEAADRCGVKLGKICKSPTEGLIQYHTETH</sequence>
<dbReference type="OrthoDB" id="871343at2"/>
<dbReference type="InterPro" id="IPR043129">
    <property type="entry name" value="ATPase_NBD"/>
</dbReference>
<dbReference type="SUPFAM" id="SSF53067">
    <property type="entry name" value="Actin-like ATPase domain"/>
    <property type="match status" value="2"/>
</dbReference>
<dbReference type="Proteomes" id="UP000029723">
    <property type="component" value="Unassembled WGS sequence"/>
</dbReference>